<dbReference type="EMBL" id="NRSZ01000925">
    <property type="protein sequence ID" value="PNY24281.1"/>
    <property type="molecule type" value="Genomic_DNA"/>
</dbReference>
<evidence type="ECO:0000313" key="3">
    <source>
        <dbReference type="Proteomes" id="UP000236621"/>
    </source>
</evidence>
<evidence type="ECO:0000313" key="2">
    <source>
        <dbReference type="EMBL" id="PNY24281.1"/>
    </source>
</evidence>
<accession>A0A2K3Q9V7</accession>
<reference evidence="2 3" key="1">
    <citation type="submission" date="2017-08" db="EMBL/GenBank/DDBJ databases">
        <title>Harnessing the power of phylogenomics to disentangle the directionality and signatures of interkingdom host jumping in the parasitic fungal genus Tolypocladium.</title>
        <authorList>
            <person name="Quandt C.A."/>
            <person name="Patterson W."/>
            <person name="Spatafora J.W."/>
        </authorList>
    </citation>
    <scope>NUCLEOTIDE SEQUENCE [LARGE SCALE GENOMIC DNA]</scope>
    <source>
        <strain evidence="2 3">CBS 113982</strain>
    </source>
</reference>
<gene>
    <name evidence="2" type="ORF">TCAP_05782</name>
</gene>
<organism evidence="2 3">
    <name type="scientific">Tolypocladium capitatum</name>
    <dbReference type="NCBI Taxonomy" id="45235"/>
    <lineage>
        <taxon>Eukaryota</taxon>
        <taxon>Fungi</taxon>
        <taxon>Dikarya</taxon>
        <taxon>Ascomycota</taxon>
        <taxon>Pezizomycotina</taxon>
        <taxon>Sordariomycetes</taxon>
        <taxon>Hypocreomycetidae</taxon>
        <taxon>Hypocreales</taxon>
        <taxon>Ophiocordycipitaceae</taxon>
        <taxon>Tolypocladium</taxon>
    </lineage>
</organism>
<dbReference type="Proteomes" id="UP000236621">
    <property type="component" value="Unassembled WGS sequence"/>
</dbReference>
<dbReference type="AlphaFoldDB" id="A0A2K3Q9V7"/>
<comment type="caution">
    <text evidence="2">The sequence shown here is derived from an EMBL/GenBank/DDBJ whole genome shotgun (WGS) entry which is preliminary data.</text>
</comment>
<protein>
    <submittedName>
        <fullName evidence="2">Uncharacterized protein</fullName>
    </submittedName>
</protein>
<sequence>MARKVMLTPPGGSTLRPEFIALQLICRKVFDFLQNITATRQSPLQDLKEGLDDNGPSRNISML</sequence>
<proteinExistence type="predicted"/>
<name>A0A2K3Q9V7_9HYPO</name>
<feature type="region of interest" description="Disordered" evidence="1">
    <location>
        <begin position="43"/>
        <end position="63"/>
    </location>
</feature>
<evidence type="ECO:0000256" key="1">
    <source>
        <dbReference type="SAM" id="MobiDB-lite"/>
    </source>
</evidence>
<keyword evidence="3" id="KW-1185">Reference proteome</keyword>